<sequence length="472" mass="53515">MTYKRKRSDDMQFFDFEYNGSDNHDASIKQLDELLQPQQQHHSDCKTLRNFVIQEPNWTESLLTRFVNVFRQFAERGQLWDSLEIIPREGYLSSTSHYYLRPLLFAANTMNLFREIVVSAPLIPGGGGDHGAGEDGMVVEHTTSILAGALLNTRLESLSISCPLEIMAHGDFQALLQLVGTTRTLNELTLNGLAIRSDKVAKALAKNKTLRKVSLNVTANDMGLSSLIQALHESTKLEELLIQTDNQFGPLCSKALQTLLLRSKTLKSLTLQDNSPFCQTEASRKLHLSHLLDGLKGSRSIEYLSMKNLFLEEDEEDSMILSKMFPVLNNSSNSLKGLELLTRTRITQQDLEQVTNMPRLQKPLRLNLDRRLLLDHTTAFFDMLQAHPEIRRPWPRNVVAETIEGFHLQHVWELNYHGRALLLPQLNRHDDDNCSSIPLSLWPTVLEKANDKSNVLFTFLKGPAFAGSQNCQ</sequence>
<dbReference type="Proteomes" id="UP001295423">
    <property type="component" value="Unassembled WGS sequence"/>
</dbReference>
<dbReference type="Gene3D" id="3.80.10.10">
    <property type="entry name" value="Ribonuclease Inhibitor"/>
    <property type="match status" value="1"/>
</dbReference>
<gene>
    <name evidence="1" type="ORF">CYCCA115_LOCUS20039</name>
</gene>
<reference evidence="1" key="1">
    <citation type="submission" date="2023-08" db="EMBL/GenBank/DDBJ databases">
        <authorList>
            <person name="Audoor S."/>
            <person name="Bilcke G."/>
        </authorList>
    </citation>
    <scope>NUCLEOTIDE SEQUENCE</scope>
</reference>
<dbReference type="SUPFAM" id="SSF52047">
    <property type="entry name" value="RNI-like"/>
    <property type="match status" value="1"/>
</dbReference>
<proteinExistence type="predicted"/>
<accession>A0AAD2G5J9</accession>
<dbReference type="AlphaFoldDB" id="A0AAD2G5J9"/>
<dbReference type="EMBL" id="CAKOGP040002136">
    <property type="protein sequence ID" value="CAJ1963177.1"/>
    <property type="molecule type" value="Genomic_DNA"/>
</dbReference>
<name>A0AAD2G5J9_9STRA</name>
<evidence type="ECO:0000313" key="1">
    <source>
        <dbReference type="EMBL" id="CAJ1963177.1"/>
    </source>
</evidence>
<dbReference type="InterPro" id="IPR032675">
    <property type="entry name" value="LRR_dom_sf"/>
</dbReference>
<organism evidence="1 2">
    <name type="scientific">Cylindrotheca closterium</name>
    <dbReference type="NCBI Taxonomy" id="2856"/>
    <lineage>
        <taxon>Eukaryota</taxon>
        <taxon>Sar</taxon>
        <taxon>Stramenopiles</taxon>
        <taxon>Ochrophyta</taxon>
        <taxon>Bacillariophyta</taxon>
        <taxon>Bacillariophyceae</taxon>
        <taxon>Bacillariophycidae</taxon>
        <taxon>Bacillariales</taxon>
        <taxon>Bacillariaceae</taxon>
        <taxon>Cylindrotheca</taxon>
    </lineage>
</organism>
<keyword evidence="2" id="KW-1185">Reference proteome</keyword>
<dbReference type="PANTHER" id="PTHR47679:SF2">
    <property type="entry name" value="C-TERMINAL OF ROC (COR) DOMAIN-CONTAINING PROTEIN"/>
    <property type="match status" value="1"/>
</dbReference>
<protein>
    <submittedName>
        <fullName evidence="1">Uncharacterized protein</fullName>
    </submittedName>
</protein>
<evidence type="ECO:0000313" key="2">
    <source>
        <dbReference type="Proteomes" id="UP001295423"/>
    </source>
</evidence>
<dbReference type="PANTHER" id="PTHR47679">
    <property type="entry name" value="PROTEIN TORNADO 1"/>
    <property type="match status" value="1"/>
</dbReference>
<comment type="caution">
    <text evidence="1">The sequence shown here is derived from an EMBL/GenBank/DDBJ whole genome shotgun (WGS) entry which is preliminary data.</text>
</comment>